<keyword evidence="2 5" id="KW-0812">Transmembrane</keyword>
<dbReference type="GO" id="GO:0050897">
    <property type="term" value="F:cobalt ion binding"/>
    <property type="evidence" value="ECO:0007669"/>
    <property type="project" value="TreeGrafter"/>
</dbReference>
<protein>
    <submittedName>
        <fullName evidence="6">Uncharacterized protein</fullName>
    </submittedName>
</protein>
<feature type="transmembrane region" description="Helical" evidence="5">
    <location>
        <begin position="338"/>
        <end position="358"/>
    </location>
</feature>
<dbReference type="SUPFAM" id="SSF144083">
    <property type="entry name" value="Magnesium transport protein CorA, transmembrane region"/>
    <property type="match status" value="1"/>
</dbReference>
<evidence type="ECO:0000256" key="4">
    <source>
        <dbReference type="ARBA" id="ARBA00023136"/>
    </source>
</evidence>
<evidence type="ECO:0000256" key="1">
    <source>
        <dbReference type="ARBA" id="ARBA00004651"/>
    </source>
</evidence>
<name>A0A6A6DB26_9PEZI</name>
<dbReference type="GO" id="GO:0005886">
    <property type="term" value="C:plasma membrane"/>
    <property type="evidence" value="ECO:0007669"/>
    <property type="project" value="UniProtKB-SubCell"/>
</dbReference>
<keyword evidence="4 5" id="KW-0472">Membrane</keyword>
<dbReference type="Pfam" id="PF01544">
    <property type="entry name" value="CorA"/>
    <property type="match status" value="1"/>
</dbReference>
<dbReference type="EMBL" id="ML994704">
    <property type="protein sequence ID" value="KAF2176651.1"/>
    <property type="molecule type" value="Genomic_DNA"/>
</dbReference>
<evidence type="ECO:0000256" key="2">
    <source>
        <dbReference type="ARBA" id="ARBA00022692"/>
    </source>
</evidence>
<comment type="subcellular location">
    <subcellularLocation>
        <location evidence="1">Cell membrane</location>
        <topology evidence="1">Multi-pass membrane protein</topology>
    </subcellularLocation>
</comment>
<dbReference type="PANTHER" id="PTHR46494:SF1">
    <property type="entry name" value="CORA FAMILY METAL ION TRANSPORTER (EUROFUNG)"/>
    <property type="match status" value="1"/>
</dbReference>
<dbReference type="GO" id="GO:0015095">
    <property type="term" value="F:magnesium ion transmembrane transporter activity"/>
    <property type="evidence" value="ECO:0007669"/>
    <property type="project" value="TreeGrafter"/>
</dbReference>
<dbReference type="GO" id="GO:0000287">
    <property type="term" value="F:magnesium ion binding"/>
    <property type="evidence" value="ECO:0007669"/>
    <property type="project" value="TreeGrafter"/>
</dbReference>
<gene>
    <name evidence="6" type="ORF">K469DRAFT_645505</name>
</gene>
<keyword evidence="3 5" id="KW-1133">Transmembrane helix</keyword>
<feature type="transmembrane region" description="Helical" evidence="5">
    <location>
        <begin position="302"/>
        <end position="326"/>
    </location>
</feature>
<keyword evidence="7" id="KW-1185">Reference proteome</keyword>
<evidence type="ECO:0000313" key="7">
    <source>
        <dbReference type="Proteomes" id="UP000800200"/>
    </source>
</evidence>
<reference evidence="6" key="1">
    <citation type="journal article" date="2020" name="Stud. Mycol.">
        <title>101 Dothideomycetes genomes: a test case for predicting lifestyles and emergence of pathogens.</title>
        <authorList>
            <person name="Haridas S."/>
            <person name="Albert R."/>
            <person name="Binder M."/>
            <person name="Bloem J."/>
            <person name="Labutti K."/>
            <person name="Salamov A."/>
            <person name="Andreopoulos B."/>
            <person name="Baker S."/>
            <person name="Barry K."/>
            <person name="Bills G."/>
            <person name="Bluhm B."/>
            <person name="Cannon C."/>
            <person name="Castanera R."/>
            <person name="Culley D."/>
            <person name="Daum C."/>
            <person name="Ezra D."/>
            <person name="Gonzalez J."/>
            <person name="Henrissat B."/>
            <person name="Kuo A."/>
            <person name="Liang C."/>
            <person name="Lipzen A."/>
            <person name="Lutzoni F."/>
            <person name="Magnuson J."/>
            <person name="Mondo S."/>
            <person name="Nolan M."/>
            <person name="Ohm R."/>
            <person name="Pangilinan J."/>
            <person name="Park H.-J."/>
            <person name="Ramirez L."/>
            <person name="Alfaro M."/>
            <person name="Sun H."/>
            <person name="Tritt A."/>
            <person name="Yoshinaga Y."/>
            <person name="Zwiers L.-H."/>
            <person name="Turgeon B."/>
            <person name="Goodwin S."/>
            <person name="Spatafora J."/>
            <person name="Crous P."/>
            <person name="Grigoriev I."/>
        </authorList>
    </citation>
    <scope>NUCLEOTIDE SEQUENCE</scope>
    <source>
        <strain evidence="6">CBS 207.26</strain>
    </source>
</reference>
<dbReference type="Gene3D" id="1.20.58.340">
    <property type="entry name" value="Magnesium transport protein CorA, transmembrane region"/>
    <property type="match status" value="1"/>
</dbReference>
<dbReference type="InterPro" id="IPR045863">
    <property type="entry name" value="CorA_TM1_TM2"/>
</dbReference>
<accession>A0A6A6DB26</accession>
<evidence type="ECO:0000313" key="6">
    <source>
        <dbReference type="EMBL" id="KAF2176651.1"/>
    </source>
</evidence>
<dbReference type="AlphaFoldDB" id="A0A6A6DB26"/>
<proteinExistence type="predicted"/>
<evidence type="ECO:0000256" key="5">
    <source>
        <dbReference type="SAM" id="Phobius"/>
    </source>
</evidence>
<dbReference type="OrthoDB" id="5427271at2759"/>
<dbReference type="GO" id="GO:0015087">
    <property type="term" value="F:cobalt ion transmembrane transporter activity"/>
    <property type="evidence" value="ECO:0007669"/>
    <property type="project" value="TreeGrafter"/>
</dbReference>
<sequence length="382" mass="44343">MATVQALATTLAYTAGTWKTNTVDLLQNPVLPEVCYIFLEDGDFYKKKCTESGRRKILGPFDAPDFLSNQLCTDLNGYFGSKSSFNAKELVGVSTWFRCLVKRVLKPREGKARDGKNYLWYEMGFFTRWSHPNGCRVLCIGTPEELRMQLEVVLRKSPSLELRDPFVMLRPLLDQIIKLYDDSTWRMRDEVRAIEENRLKQMPDFVAMHEISRHTGHVVEVEAVAIETIENLFHRQKTTYESLSTPLDKTYQEQAREYLSFQLQMMKSLKWRSLSNQERLNAEITLAYNMIASQDNTVIKSIAVLTMTFLPATFISALFSTTFFSYGEGKWKFSSQFWIYWVVVVLTTLLVLLIWWRWLGGSFRNAKSPSWKQCGKQKKSIV</sequence>
<evidence type="ECO:0000256" key="3">
    <source>
        <dbReference type="ARBA" id="ARBA00022989"/>
    </source>
</evidence>
<dbReference type="Proteomes" id="UP000800200">
    <property type="component" value="Unassembled WGS sequence"/>
</dbReference>
<dbReference type="InterPro" id="IPR002523">
    <property type="entry name" value="MgTranspt_CorA/ZnTranspt_ZntB"/>
</dbReference>
<organism evidence="6 7">
    <name type="scientific">Zopfia rhizophila CBS 207.26</name>
    <dbReference type="NCBI Taxonomy" id="1314779"/>
    <lineage>
        <taxon>Eukaryota</taxon>
        <taxon>Fungi</taxon>
        <taxon>Dikarya</taxon>
        <taxon>Ascomycota</taxon>
        <taxon>Pezizomycotina</taxon>
        <taxon>Dothideomycetes</taxon>
        <taxon>Dothideomycetes incertae sedis</taxon>
        <taxon>Zopfiaceae</taxon>
        <taxon>Zopfia</taxon>
    </lineage>
</organism>
<dbReference type="PANTHER" id="PTHR46494">
    <property type="entry name" value="CORA FAMILY METAL ION TRANSPORTER (EUROFUNG)"/>
    <property type="match status" value="1"/>
</dbReference>